<evidence type="ECO:0000259" key="3">
    <source>
        <dbReference type="Pfam" id="PF13505"/>
    </source>
</evidence>
<comment type="caution">
    <text evidence="4">The sequence shown here is derived from an EMBL/GenBank/DDBJ whole genome shotgun (WGS) entry which is preliminary data.</text>
</comment>
<sequence length="221" mass="23782">MKKNGKFVLVLAIIMIALCGTAAAELPPMYAGVDLGVGMSPASVKETTGYVGDINVFMAGFEMIPKFGISPISSLPDLAFEFNLQMDFLSGKMDVRTEGTWNENGYVPGSGTGKQAIKINVISPQILAVYTFSKWAVQPYIGAGFGMNFNSLSVEGVKIDNFVKNSFSLVLKGGVYYNITEKLMLSGLIRYNLNVFASTGTVEYSANWGVISLGAGLAYRF</sequence>
<dbReference type="InterPro" id="IPR011250">
    <property type="entry name" value="OMP/PagP_B-barrel"/>
</dbReference>
<feature type="chain" id="PRO_5038583791" evidence="2">
    <location>
        <begin position="25"/>
        <end position="221"/>
    </location>
</feature>
<dbReference type="Gene3D" id="2.40.160.20">
    <property type="match status" value="1"/>
</dbReference>
<dbReference type="Pfam" id="PF13505">
    <property type="entry name" value="OMP_b-brl"/>
    <property type="match status" value="1"/>
</dbReference>
<name>A0A9E2P0A1_9SPIR</name>
<dbReference type="EMBL" id="JAHLFV010000232">
    <property type="protein sequence ID" value="MBU3850909.1"/>
    <property type="molecule type" value="Genomic_DNA"/>
</dbReference>
<accession>A0A9E2P0A1</accession>
<feature type="domain" description="Outer membrane protein beta-barrel" evidence="3">
    <location>
        <begin position="14"/>
        <end position="221"/>
    </location>
</feature>
<reference evidence="4" key="2">
    <citation type="submission" date="2021-04" db="EMBL/GenBank/DDBJ databases">
        <authorList>
            <person name="Gilroy R."/>
        </authorList>
    </citation>
    <scope>NUCLEOTIDE SEQUENCE</scope>
    <source>
        <strain evidence="4">Gambia15-2214</strain>
    </source>
</reference>
<keyword evidence="1 2" id="KW-0732">Signal</keyword>
<dbReference type="SUPFAM" id="SSF56925">
    <property type="entry name" value="OMPA-like"/>
    <property type="match status" value="1"/>
</dbReference>
<gene>
    <name evidence="4" type="ORF">IAA16_10115</name>
</gene>
<evidence type="ECO:0000313" key="5">
    <source>
        <dbReference type="Proteomes" id="UP000823914"/>
    </source>
</evidence>
<proteinExistence type="predicted"/>
<evidence type="ECO:0000313" key="4">
    <source>
        <dbReference type="EMBL" id="MBU3850909.1"/>
    </source>
</evidence>
<organism evidence="4 5">
    <name type="scientific">Candidatus Treponema excrementipullorum</name>
    <dbReference type="NCBI Taxonomy" id="2838768"/>
    <lineage>
        <taxon>Bacteria</taxon>
        <taxon>Pseudomonadati</taxon>
        <taxon>Spirochaetota</taxon>
        <taxon>Spirochaetia</taxon>
        <taxon>Spirochaetales</taxon>
        <taxon>Treponemataceae</taxon>
        <taxon>Treponema</taxon>
    </lineage>
</organism>
<evidence type="ECO:0000256" key="2">
    <source>
        <dbReference type="SAM" id="SignalP"/>
    </source>
</evidence>
<reference evidence="4" key="1">
    <citation type="journal article" date="2021" name="PeerJ">
        <title>Extensive microbial diversity within the chicken gut microbiome revealed by metagenomics and culture.</title>
        <authorList>
            <person name="Gilroy R."/>
            <person name="Ravi A."/>
            <person name="Getino M."/>
            <person name="Pursley I."/>
            <person name="Horton D.L."/>
            <person name="Alikhan N.F."/>
            <person name="Baker D."/>
            <person name="Gharbi K."/>
            <person name="Hall N."/>
            <person name="Watson M."/>
            <person name="Adriaenssens E.M."/>
            <person name="Foster-Nyarko E."/>
            <person name="Jarju S."/>
            <person name="Secka A."/>
            <person name="Antonio M."/>
            <person name="Oren A."/>
            <person name="Chaudhuri R.R."/>
            <person name="La Ragione R."/>
            <person name="Hildebrand F."/>
            <person name="Pallen M.J."/>
        </authorList>
    </citation>
    <scope>NUCLEOTIDE SEQUENCE</scope>
    <source>
        <strain evidence="4">Gambia15-2214</strain>
    </source>
</reference>
<dbReference type="InterPro" id="IPR027385">
    <property type="entry name" value="Beta-barrel_OMP"/>
</dbReference>
<dbReference type="Proteomes" id="UP000823914">
    <property type="component" value="Unassembled WGS sequence"/>
</dbReference>
<evidence type="ECO:0000256" key="1">
    <source>
        <dbReference type="ARBA" id="ARBA00022729"/>
    </source>
</evidence>
<feature type="signal peptide" evidence="2">
    <location>
        <begin position="1"/>
        <end position="24"/>
    </location>
</feature>
<protein>
    <submittedName>
        <fullName evidence="4">Outer membrane beta-barrel protein</fullName>
    </submittedName>
</protein>
<dbReference type="AlphaFoldDB" id="A0A9E2P0A1"/>